<dbReference type="EMBL" id="CAXHTB010000020">
    <property type="protein sequence ID" value="CAL0327153.1"/>
    <property type="molecule type" value="Genomic_DNA"/>
</dbReference>
<reference evidence="1 2" key="1">
    <citation type="submission" date="2024-03" db="EMBL/GenBank/DDBJ databases">
        <authorList>
            <person name="Martinez-Hernandez J."/>
        </authorList>
    </citation>
    <scope>NUCLEOTIDE SEQUENCE [LARGE SCALE GENOMIC DNA]</scope>
</reference>
<organism evidence="1 2">
    <name type="scientific">Lupinus luteus</name>
    <name type="common">European yellow lupine</name>
    <dbReference type="NCBI Taxonomy" id="3873"/>
    <lineage>
        <taxon>Eukaryota</taxon>
        <taxon>Viridiplantae</taxon>
        <taxon>Streptophyta</taxon>
        <taxon>Embryophyta</taxon>
        <taxon>Tracheophyta</taxon>
        <taxon>Spermatophyta</taxon>
        <taxon>Magnoliopsida</taxon>
        <taxon>eudicotyledons</taxon>
        <taxon>Gunneridae</taxon>
        <taxon>Pentapetalae</taxon>
        <taxon>rosids</taxon>
        <taxon>fabids</taxon>
        <taxon>Fabales</taxon>
        <taxon>Fabaceae</taxon>
        <taxon>Papilionoideae</taxon>
        <taxon>50 kb inversion clade</taxon>
        <taxon>genistoids sensu lato</taxon>
        <taxon>core genistoids</taxon>
        <taxon>Genisteae</taxon>
        <taxon>Lupinus</taxon>
    </lineage>
</organism>
<name>A0AAV1Y0R4_LUPLU</name>
<comment type="caution">
    <text evidence="1">The sequence shown here is derived from an EMBL/GenBank/DDBJ whole genome shotgun (WGS) entry which is preliminary data.</text>
</comment>
<sequence length="140" mass="15255">MENRVQVQHCPHSTAFCLFLLTKQLERYAVLKGKNGDRGGRRRCSIAARSAYSDSCQRRSIEPLIGGIGLHRIVLSSLKGATRVFYLALSSSSFLVSLEIQMAVGMPDRAYASDARDSMRTEEILPTAELSCVAAAGAFA</sequence>
<gene>
    <name evidence="1" type="ORF">LLUT_LOCUS28213</name>
</gene>
<keyword evidence="2" id="KW-1185">Reference proteome</keyword>
<evidence type="ECO:0000313" key="1">
    <source>
        <dbReference type="EMBL" id="CAL0327153.1"/>
    </source>
</evidence>
<evidence type="ECO:0000313" key="2">
    <source>
        <dbReference type="Proteomes" id="UP001497480"/>
    </source>
</evidence>
<protein>
    <submittedName>
        <fullName evidence="1">Uncharacterized protein</fullName>
    </submittedName>
</protein>
<accession>A0AAV1Y0R4</accession>
<proteinExistence type="predicted"/>
<dbReference type="AlphaFoldDB" id="A0AAV1Y0R4"/>
<dbReference type="Proteomes" id="UP001497480">
    <property type="component" value="Unassembled WGS sequence"/>
</dbReference>